<protein>
    <submittedName>
        <fullName evidence="1">Uncharacterized protein</fullName>
    </submittedName>
</protein>
<dbReference type="EMBL" id="QTSX02007229">
    <property type="protein sequence ID" value="KAJ9049459.1"/>
    <property type="molecule type" value="Genomic_DNA"/>
</dbReference>
<sequence>MNEIGSTVLGVFVLILTACFDALGYNIQRRDHCKNALSHKPRHECFRKYWHLGLYIYISSLVFGNTIAMNMVKAHWVAPITTSSLIFNVVFARFLVGTKITKRDILGTAVIVSAICAILLLTSISNENDDVEINLDIEVLMELFSRITFIIYFAIINGILVIGFLIYIYLSRALRYPEKGLRTPAILSHEDPKILSKNLAIIVSVLGGIGASETVILAKSGVTYLNSALGGNWPFFQPAAVGVVFGLGLSAAFQLYCLNAGLKLADSVLVGPIFSSVYNVFALFNTLVFLEKYNIYPVWVLLLMVLSVGLLVVGIIFLASQLKPNPEQLPTLPRLKCIPKRATSVHCPLGSKDSEFTYPSV</sequence>
<proteinExistence type="predicted"/>
<organism evidence="1 2">
    <name type="scientific">Entomophthora muscae</name>
    <dbReference type="NCBI Taxonomy" id="34485"/>
    <lineage>
        <taxon>Eukaryota</taxon>
        <taxon>Fungi</taxon>
        <taxon>Fungi incertae sedis</taxon>
        <taxon>Zoopagomycota</taxon>
        <taxon>Entomophthoromycotina</taxon>
        <taxon>Entomophthoromycetes</taxon>
        <taxon>Entomophthorales</taxon>
        <taxon>Entomophthoraceae</taxon>
        <taxon>Entomophthora</taxon>
    </lineage>
</organism>
<keyword evidence="2" id="KW-1185">Reference proteome</keyword>
<comment type="caution">
    <text evidence="1">The sequence shown here is derived from an EMBL/GenBank/DDBJ whole genome shotgun (WGS) entry which is preliminary data.</text>
</comment>
<reference evidence="1" key="1">
    <citation type="submission" date="2022-04" db="EMBL/GenBank/DDBJ databases">
        <title>Genome of the entomopathogenic fungus Entomophthora muscae.</title>
        <authorList>
            <person name="Elya C."/>
            <person name="Lovett B.R."/>
            <person name="Lee E."/>
            <person name="Macias A.M."/>
            <person name="Hajek A.E."/>
            <person name="De Bivort B.L."/>
            <person name="Kasson M.T."/>
            <person name="De Fine Licht H.H."/>
            <person name="Stajich J.E."/>
        </authorList>
    </citation>
    <scope>NUCLEOTIDE SEQUENCE</scope>
    <source>
        <strain evidence="1">Berkeley</strain>
    </source>
</reference>
<dbReference type="Proteomes" id="UP001165960">
    <property type="component" value="Unassembled WGS sequence"/>
</dbReference>
<name>A0ACC2RHE2_9FUNG</name>
<evidence type="ECO:0000313" key="1">
    <source>
        <dbReference type="EMBL" id="KAJ9049459.1"/>
    </source>
</evidence>
<accession>A0ACC2RHE2</accession>
<gene>
    <name evidence="1" type="ORF">DSO57_1024164</name>
</gene>
<evidence type="ECO:0000313" key="2">
    <source>
        <dbReference type="Proteomes" id="UP001165960"/>
    </source>
</evidence>